<keyword evidence="2" id="KW-0813">Transport</keyword>
<keyword evidence="3 6" id="KW-0812">Transmembrane</keyword>
<gene>
    <name evidence="8" type="ORF">BSTOLATCC_MIC28701</name>
</gene>
<evidence type="ECO:0000256" key="1">
    <source>
        <dbReference type="ARBA" id="ARBA00004141"/>
    </source>
</evidence>
<sequence length="440" mass="48041">MANVAETCLERIGWGRYQKLIFLCSCEAVATGIGSSMLISLIITQFPDLTNANKGVLGSILNLGLLLAAGYSGRKADKSGRIVLFKKGCYIMMLGLIALTLSHTFLSLLLSLFIIGLGCGLDMSITNSLLMESIPNSSRKYLALLSVSMNVGATFVYACALTIEYFKVITITDWRAAAIGFTILHGIFIYLRSFLEEGPVFLYDKGKIEEMKEVLIKIAKFNGNDSFDIDIKDLMEKNNTKKGSFGELFKAPLSTVTFSLTTIFFLTFLSLQGIIMFMPKIIVTENKLEKYVLLSFQQVCGLPGKFLGAKLIDTSLGRKLTTVLSFFLVAVTLFGFSLASGFTEYIIASFAFGNAVNLSVSCLYAITPESYPPSNRSLAFGFMMGISRIGAMISSMTTGKMLDKHGISATLSYSAFIFVLAGSASLKLKETRDDVKLKSK</sequence>
<protein>
    <recommendedName>
        <fullName evidence="7">Major facilitator superfamily (MFS) profile domain-containing protein</fullName>
    </recommendedName>
</protein>
<keyword evidence="9" id="KW-1185">Reference proteome</keyword>
<dbReference type="Pfam" id="PF00083">
    <property type="entry name" value="Sugar_tr"/>
    <property type="match status" value="1"/>
</dbReference>
<feature type="transmembrane region" description="Helical" evidence="6">
    <location>
        <begin position="345"/>
        <end position="366"/>
    </location>
</feature>
<reference evidence="8" key="1">
    <citation type="submission" date="2021-09" db="EMBL/GenBank/DDBJ databases">
        <authorList>
            <consortium name="AG Swart"/>
            <person name="Singh M."/>
            <person name="Singh A."/>
            <person name="Seah K."/>
            <person name="Emmerich C."/>
        </authorList>
    </citation>
    <scope>NUCLEOTIDE SEQUENCE</scope>
    <source>
        <strain evidence="8">ATCC30299</strain>
    </source>
</reference>
<evidence type="ECO:0000256" key="4">
    <source>
        <dbReference type="ARBA" id="ARBA00022989"/>
    </source>
</evidence>
<comment type="caution">
    <text evidence="8">The sequence shown here is derived from an EMBL/GenBank/DDBJ whole genome shotgun (WGS) entry which is preliminary data.</text>
</comment>
<feature type="transmembrane region" description="Helical" evidence="6">
    <location>
        <begin position="55"/>
        <end position="73"/>
    </location>
</feature>
<feature type="transmembrane region" description="Helical" evidence="6">
    <location>
        <begin position="141"/>
        <end position="163"/>
    </location>
</feature>
<feature type="domain" description="Major facilitator superfamily (MFS) profile" evidence="7">
    <location>
        <begin position="1"/>
        <end position="432"/>
    </location>
</feature>
<evidence type="ECO:0000313" key="8">
    <source>
        <dbReference type="EMBL" id="CAG9321419.1"/>
    </source>
</evidence>
<feature type="transmembrane region" description="Helical" evidence="6">
    <location>
        <begin position="175"/>
        <end position="195"/>
    </location>
</feature>
<feature type="transmembrane region" description="Helical" evidence="6">
    <location>
        <begin position="94"/>
        <end position="121"/>
    </location>
</feature>
<evidence type="ECO:0000256" key="6">
    <source>
        <dbReference type="SAM" id="Phobius"/>
    </source>
</evidence>
<dbReference type="PANTHER" id="PTHR23511:SF34">
    <property type="entry name" value="SYNAPTIC VESICLE GLYCOPROTEIN 2"/>
    <property type="match status" value="1"/>
</dbReference>
<evidence type="ECO:0000256" key="3">
    <source>
        <dbReference type="ARBA" id="ARBA00022692"/>
    </source>
</evidence>
<dbReference type="SUPFAM" id="SSF103473">
    <property type="entry name" value="MFS general substrate transporter"/>
    <property type="match status" value="1"/>
</dbReference>
<feature type="transmembrane region" description="Helical" evidence="6">
    <location>
        <begin position="320"/>
        <end position="339"/>
    </location>
</feature>
<keyword evidence="4 6" id="KW-1133">Transmembrane helix</keyword>
<feature type="transmembrane region" description="Helical" evidence="6">
    <location>
        <begin position="410"/>
        <end position="428"/>
    </location>
</feature>
<feature type="transmembrane region" description="Helical" evidence="6">
    <location>
        <begin position="256"/>
        <end position="278"/>
    </location>
</feature>
<accession>A0AAU9JI80</accession>
<dbReference type="GO" id="GO:0016020">
    <property type="term" value="C:membrane"/>
    <property type="evidence" value="ECO:0007669"/>
    <property type="project" value="UniProtKB-SubCell"/>
</dbReference>
<feature type="transmembrane region" description="Helical" evidence="6">
    <location>
        <begin position="378"/>
        <end position="398"/>
    </location>
</feature>
<evidence type="ECO:0000313" key="9">
    <source>
        <dbReference type="Proteomes" id="UP001162131"/>
    </source>
</evidence>
<dbReference type="InterPro" id="IPR005829">
    <property type="entry name" value="Sugar_transporter_CS"/>
</dbReference>
<evidence type="ECO:0000259" key="7">
    <source>
        <dbReference type="PROSITE" id="PS50850"/>
    </source>
</evidence>
<dbReference type="AlphaFoldDB" id="A0AAU9JI80"/>
<feature type="transmembrane region" description="Helical" evidence="6">
    <location>
        <begin position="20"/>
        <end position="43"/>
    </location>
</feature>
<dbReference type="InterPro" id="IPR005828">
    <property type="entry name" value="MFS_sugar_transport-like"/>
</dbReference>
<proteinExistence type="predicted"/>
<keyword evidence="5 6" id="KW-0472">Membrane</keyword>
<dbReference type="PROSITE" id="PS00217">
    <property type="entry name" value="SUGAR_TRANSPORT_2"/>
    <property type="match status" value="1"/>
</dbReference>
<dbReference type="GO" id="GO:0022857">
    <property type="term" value="F:transmembrane transporter activity"/>
    <property type="evidence" value="ECO:0007669"/>
    <property type="project" value="InterPro"/>
</dbReference>
<name>A0AAU9JI80_9CILI</name>
<dbReference type="Proteomes" id="UP001162131">
    <property type="component" value="Unassembled WGS sequence"/>
</dbReference>
<comment type="subcellular location">
    <subcellularLocation>
        <location evidence="1">Membrane</location>
        <topology evidence="1">Multi-pass membrane protein</topology>
    </subcellularLocation>
</comment>
<dbReference type="InterPro" id="IPR020846">
    <property type="entry name" value="MFS_dom"/>
</dbReference>
<evidence type="ECO:0000256" key="5">
    <source>
        <dbReference type="ARBA" id="ARBA00023136"/>
    </source>
</evidence>
<dbReference type="EMBL" id="CAJZBQ010000028">
    <property type="protein sequence ID" value="CAG9321419.1"/>
    <property type="molecule type" value="Genomic_DNA"/>
</dbReference>
<dbReference type="PANTHER" id="PTHR23511">
    <property type="entry name" value="SYNAPTIC VESICLE GLYCOPROTEIN 2"/>
    <property type="match status" value="1"/>
</dbReference>
<dbReference type="InterPro" id="IPR036259">
    <property type="entry name" value="MFS_trans_sf"/>
</dbReference>
<dbReference type="Gene3D" id="1.20.1250.20">
    <property type="entry name" value="MFS general substrate transporter like domains"/>
    <property type="match status" value="1"/>
</dbReference>
<dbReference type="PROSITE" id="PS50850">
    <property type="entry name" value="MFS"/>
    <property type="match status" value="1"/>
</dbReference>
<evidence type="ECO:0000256" key="2">
    <source>
        <dbReference type="ARBA" id="ARBA00022448"/>
    </source>
</evidence>
<organism evidence="8 9">
    <name type="scientific">Blepharisma stoltei</name>
    <dbReference type="NCBI Taxonomy" id="1481888"/>
    <lineage>
        <taxon>Eukaryota</taxon>
        <taxon>Sar</taxon>
        <taxon>Alveolata</taxon>
        <taxon>Ciliophora</taxon>
        <taxon>Postciliodesmatophora</taxon>
        <taxon>Heterotrichea</taxon>
        <taxon>Heterotrichida</taxon>
        <taxon>Blepharismidae</taxon>
        <taxon>Blepharisma</taxon>
    </lineage>
</organism>